<dbReference type="AlphaFoldDB" id="S9TAY7"/>
<gene>
    <name evidence="1" type="ORF">STCU_12325</name>
</gene>
<protein>
    <submittedName>
        <fullName evidence="1">Uncharacterized protein</fullName>
    </submittedName>
</protein>
<keyword evidence="2" id="KW-1185">Reference proteome</keyword>
<comment type="caution">
    <text evidence="1">The sequence shown here is derived from an EMBL/GenBank/DDBJ whole genome shotgun (WGS) entry which is preliminary data.</text>
</comment>
<dbReference type="EMBL" id="ATMH01012535">
    <property type="protein sequence ID" value="EPY15137.1"/>
    <property type="molecule type" value="Genomic_DNA"/>
</dbReference>
<accession>S9TAY7</accession>
<dbReference type="Proteomes" id="UP000015354">
    <property type="component" value="Unassembled WGS sequence"/>
</dbReference>
<evidence type="ECO:0000313" key="2">
    <source>
        <dbReference type="Proteomes" id="UP000015354"/>
    </source>
</evidence>
<proteinExistence type="predicted"/>
<organism evidence="1 2">
    <name type="scientific">Strigomonas culicis</name>
    <dbReference type="NCBI Taxonomy" id="28005"/>
    <lineage>
        <taxon>Eukaryota</taxon>
        <taxon>Discoba</taxon>
        <taxon>Euglenozoa</taxon>
        <taxon>Kinetoplastea</taxon>
        <taxon>Metakinetoplastina</taxon>
        <taxon>Trypanosomatida</taxon>
        <taxon>Trypanosomatidae</taxon>
        <taxon>Strigomonadinae</taxon>
        <taxon>Strigomonas</taxon>
    </lineage>
</organism>
<sequence length="103" mass="11395">MGLVPEGGPTADERETYAANMRLTQTLGERLKPASVVPVLCVSQGSDCSAIHTARAWMLEQEHDPDAYVHPMAFQPKMELKATFSRVVRGQEAGPWTYCSEEE</sequence>
<name>S9TAY7_9TRYP</name>
<reference evidence="1 2" key="1">
    <citation type="journal article" date="2013" name="PLoS ONE">
        <title>Predicting the Proteins of Angomonas deanei, Strigomonas culicis and Their Respective Endosymbionts Reveals New Aspects of the Trypanosomatidae Family.</title>
        <authorList>
            <person name="Motta M.C."/>
            <person name="Martins A.C."/>
            <person name="de Souza S.S."/>
            <person name="Catta-Preta C.M."/>
            <person name="Silva R."/>
            <person name="Klein C.C."/>
            <person name="de Almeida L.G."/>
            <person name="de Lima Cunha O."/>
            <person name="Ciapina L.P."/>
            <person name="Brocchi M."/>
            <person name="Colabardini A.C."/>
            <person name="de Araujo Lima B."/>
            <person name="Machado C.R."/>
            <person name="de Almeida Soares C.M."/>
            <person name="Probst C.M."/>
            <person name="de Menezes C.B."/>
            <person name="Thompson C.E."/>
            <person name="Bartholomeu D.C."/>
            <person name="Gradia D.F."/>
            <person name="Pavoni D.P."/>
            <person name="Grisard E.C."/>
            <person name="Fantinatti-Garboggini F."/>
            <person name="Marchini F.K."/>
            <person name="Rodrigues-Luiz G.F."/>
            <person name="Wagner G."/>
            <person name="Goldman G.H."/>
            <person name="Fietto J.L."/>
            <person name="Elias M.C."/>
            <person name="Goldman M.H."/>
            <person name="Sagot M.F."/>
            <person name="Pereira M."/>
            <person name="Stoco P.H."/>
            <person name="de Mendonca-Neto R.P."/>
            <person name="Teixeira S.M."/>
            <person name="Maciel T.E."/>
            <person name="de Oliveira Mendes T.A."/>
            <person name="Urmenyi T.P."/>
            <person name="de Souza W."/>
            <person name="Schenkman S."/>
            <person name="de Vasconcelos A.T."/>
        </authorList>
    </citation>
    <scope>NUCLEOTIDE SEQUENCE [LARGE SCALE GENOMIC DNA]</scope>
</reference>
<evidence type="ECO:0000313" key="1">
    <source>
        <dbReference type="EMBL" id="EPY15137.1"/>
    </source>
</evidence>